<dbReference type="AlphaFoldDB" id="A0A2H3D959"/>
<keyword evidence="2" id="KW-1185">Reference proteome</keyword>
<sequence length="133" mass="14633">MLPFHSRDVHRLAGHSRFRWNRLHLTKALYKISTRHASLVPLISSPNSLTLFRLNSRQNSMWSTTKGHHIDQKIIRFAPAQVAGSGMVDSGQTTITIPGLSVTEADTVQTNITLPLPVIEGSLSSSIGDMSFA</sequence>
<organism evidence="1 2">
    <name type="scientific">Armillaria gallica</name>
    <name type="common">Bulbous honey fungus</name>
    <name type="synonym">Armillaria bulbosa</name>
    <dbReference type="NCBI Taxonomy" id="47427"/>
    <lineage>
        <taxon>Eukaryota</taxon>
        <taxon>Fungi</taxon>
        <taxon>Dikarya</taxon>
        <taxon>Basidiomycota</taxon>
        <taxon>Agaricomycotina</taxon>
        <taxon>Agaricomycetes</taxon>
        <taxon>Agaricomycetidae</taxon>
        <taxon>Agaricales</taxon>
        <taxon>Marasmiineae</taxon>
        <taxon>Physalacriaceae</taxon>
        <taxon>Armillaria</taxon>
    </lineage>
</organism>
<proteinExistence type="predicted"/>
<name>A0A2H3D959_ARMGA</name>
<protein>
    <submittedName>
        <fullName evidence="1">Uncharacterized protein</fullName>
    </submittedName>
</protein>
<evidence type="ECO:0000313" key="1">
    <source>
        <dbReference type="EMBL" id="PBK91791.1"/>
    </source>
</evidence>
<dbReference type="Proteomes" id="UP000217790">
    <property type="component" value="Unassembled WGS sequence"/>
</dbReference>
<evidence type="ECO:0000313" key="2">
    <source>
        <dbReference type="Proteomes" id="UP000217790"/>
    </source>
</evidence>
<accession>A0A2H3D959</accession>
<gene>
    <name evidence="1" type="ORF">ARMGADRAFT_187619</name>
</gene>
<dbReference type="EMBL" id="KZ293660">
    <property type="protein sequence ID" value="PBK91791.1"/>
    <property type="molecule type" value="Genomic_DNA"/>
</dbReference>
<reference evidence="2" key="1">
    <citation type="journal article" date="2017" name="Nat. Ecol. Evol.">
        <title>Genome expansion and lineage-specific genetic innovations in the forest pathogenic fungi Armillaria.</title>
        <authorList>
            <person name="Sipos G."/>
            <person name="Prasanna A.N."/>
            <person name="Walter M.C."/>
            <person name="O'Connor E."/>
            <person name="Balint B."/>
            <person name="Krizsan K."/>
            <person name="Kiss B."/>
            <person name="Hess J."/>
            <person name="Varga T."/>
            <person name="Slot J."/>
            <person name="Riley R."/>
            <person name="Boka B."/>
            <person name="Rigling D."/>
            <person name="Barry K."/>
            <person name="Lee J."/>
            <person name="Mihaltcheva S."/>
            <person name="LaButti K."/>
            <person name="Lipzen A."/>
            <person name="Waldron R."/>
            <person name="Moloney N.M."/>
            <person name="Sperisen C."/>
            <person name="Kredics L."/>
            <person name="Vagvoelgyi C."/>
            <person name="Patrignani A."/>
            <person name="Fitzpatrick D."/>
            <person name="Nagy I."/>
            <person name="Doyle S."/>
            <person name="Anderson J.B."/>
            <person name="Grigoriev I.V."/>
            <person name="Gueldener U."/>
            <person name="Muensterkoetter M."/>
            <person name="Nagy L.G."/>
        </authorList>
    </citation>
    <scope>NUCLEOTIDE SEQUENCE [LARGE SCALE GENOMIC DNA]</scope>
    <source>
        <strain evidence="2">Ar21-2</strain>
    </source>
</reference>
<dbReference type="InParanoid" id="A0A2H3D959"/>